<keyword evidence="3" id="KW-1185">Reference proteome</keyword>
<name>A0AAV5FTM5_ELECO</name>
<gene>
    <name evidence="2" type="primary">gb27351</name>
    <name evidence="2" type="ORF">PR202_gb27351</name>
</gene>
<reference evidence="2" key="1">
    <citation type="journal article" date="2018" name="DNA Res.">
        <title>Multiple hybrid de novo genome assembly of finger millet, an orphan allotetraploid crop.</title>
        <authorList>
            <person name="Hatakeyama M."/>
            <person name="Aluri S."/>
            <person name="Balachadran M.T."/>
            <person name="Sivarajan S.R."/>
            <person name="Patrignani A."/>
            <person name="Gruter S."/>
            <person name="Poveda L."/>
            <person name="Shimizu-Inatsugi R."/>
            <person name="Baeten J."/>
            <person name="Francoijs K.J."/>
            <person name="Nataraja K.N."/>
            <person name="Reddy Y.A.N."/>
            <person name="Phadnis S."/>
            <person name="Ravikumar R.L."/>
            <person name="Schlapbach R."/>
            <person name="Sreeman S.M."/>
            <person name="Shimizu K.K."/>
        </authorList>
    </citation>
    <scope>NUCLEOTIDE SEQUENCE</scope>
</reference>
<evidence type="ECO:0000313" key="3">
    <source>
        <dbReference type="Proteomes" id="UP001054889"/>
    </source>
</evidence>
<protein>
    <submittedName>
        <fullName evidence="2">Uncharacterized protein</fullName>
    </submittedName>
</protein>
<reference evidence="2" key="2">
    <citation type="submission" date="2021-12" db="EMBL/GenBank/DDBJ databases">
        <title>Resequencing data analysis of finger millet.</title>
        <authorList>
            <person name="Hatakeyama M."/>
            <person name="Aluri S."/>
            <person name="Balachadran M.T."/>
            <person name="Sivarajan S.R."/>
            <person name="Poveda L."/>
            <person name="Shimizu-Inatsugi R."/>
            <person name="Schlapbach R."/>
            <person name="Sreeman S.M."/>
            <person name="Shimizu K.K."/>
        </authorList>
    </citation>
    <scope>NUCLEOTIDE SEQUENCE</scope>
</reference>
<feature type="region of interest" description="Disordered" evidence="1">
    <location>
        <begin position="56"/>
        <end position="83"/>
    </location>
</feature>
<dbReference type="AlphaFoldDB" id="A0AAV5FTM5"/>
<organism evidence="2 3">
    <name type="scientific">Eleusine coracana subsp. coracana</name>
    <dbReference type="NCBI Taxonomy" id="191504"/>
    <lineage>
        <taxon>Eukaryota</taxon>
        <taxon>Viridiplantae</taxon>
        <taxon>Streptophyta</taxon>
        <taxon>Embryophyta</taxon>
        <taxon>Tracheophyta</taxon>
        <taxon>Spermatophyta</taxon>
        <taxon>Magnoliopsida</taxon>
        <taxon>Liliopsida</taxon>
        <taxon>Poales</taxon>
        <taxon>Poaceae</taxon>
        <taxon>PACMAD clade</taxon>
        <taxon>Chloridoideae</taxon>
        <taxon>Cynodonteae</taxon>
        <taxon>Eleusininae</taxon>
        <taxon>Eleusine</taxon>
    </lineage>
</organism>
<comment type="caution">
    <text evidence="2">The sequence shown here is derived from an EMBL/GenBank/DDBJ whole genome shotgun (WGS) entry which is preliminary data.</text>
</comment>
<dbReference type="EMBL" id="BQKI01000096">
    <property type="protein sequence ID" value="GJN38321.1"/>
    <property type="molecule type" value="Genomic_DNA"/>
</dbReference>
<sequence length="83" mass="9245">MPPAIILWRLRLEPIVPYSLRPYWPSGAYRAEGPLGRQPSRALLLTIGLSSGLGETKGWASPNSSPSWARFAFGQDRNRDHAK</sequence>
<accession>A0AAV5FTM5</accession>
<evidence type="ECO:0000313" key="2">
    <source>
        <dbReference type="EMBL" id="GJN38321.1"/>
    </source>
</evidence>
<dbReference type="Proteomes" id="UP001054889">
    <property type="component" value="Unassembled WGS sequence"/>
</dbReference>
<evidence type="ECO:0000256" key="1">
    <source>
        <dbReference type="SAM" id="MobiDB-lite"/>
    </source>
</evidence>
<proteinExistence type="predicted"/>